<accession>A0A7W7YAP5</accession>
<keyword evidence="3" id="KW-1185">Reference proteome</keyword>
<name>A0A7W7YAP5_9BACT</name>
<sequence length="59" mass="6734">MNTQQVRCSRAFSNPEYLVALTILAILASVAMTLISRCHRQSQLRESPVRVHDAEKKQH</sequence>
<organism evidence="2 3">
    <name type="scientific">Prosthecobacter vanneervenii</name>
    <dbReference type="NCBI Taxonomy" id="48466"/>
    <lineage>
        <taxon>Bacteria</taxon>
        <taxon>Pseudomonadati</taxon>
        <taxon>Verrucomicrobiota</taxon>
        <taxon>Verrucomicrobiia</taxon>
        <taxon>Verrucomicrobiales</taxon>
        <taxon>Verrucomicrobiaceae</taxon>
        <taxon>Prosthecobacter</taxon>
    </lineage>
</organism>
<comment type="caution">
    <text evidence="2">The sequence shown here is derived from an EMBL/GenBank/DDBJ whole genome shotgun (WGS) entry which is preliminary data.</text>
</comment>
<feature type="transmembrane region" description="Helical" evidence="1">
    <location>
        <begin position="17"/>
        <end position="35"/>
    </location>
</feature>
<evidence type="ECO:0000313" key="3">
    <source>
        <dbReference type="Proteomes" id="UP000590740"/>
    </source>
</evidence>
<reference evidence="2 3" key="1">
    <citation type="submission" date="2020-08" db="EMBL/GenBank/DDBJ databases">
        <title>Genomic Encyclopedia of Type Strains, Phase IV (KMG-IV): sequencing the most valuable type-strain genomes for metagenomic binning, comparative biology and taxonomic classification.</title>
        <authorList>
            <person name="Goeker M."/>
        </authorList>
    </citation>
    <scope>NUCLEOTIDE SEQUENCE [LARGE SCALE GENOMIC DNA]</scope>
    <source>
        <strain evidence="2 3">DSM 12252</strain>
    </source>
</reference>
<keyword evidence="1" id="KW-0812">Transmembrane</keyword>
<evidence type="ECO:0000313" key="2">
    <source>
        <dbReference type="EMBL" id="MBB5032723.1"/>
    </source>
</evidence>
<protein>
    <submittedName>
        <fullName evidence="2">Tfp pilus assembly protein FimT</fullName>
    </submittedName>
</protein>
<dbReference type="RefSeq" id="WP_184339635.1">
    <property type="nucleotide sequence ID" value="NZ_JACHIG010000004.1"/>
</dbReference>
<dbReference type="EMBL" id="JACHIG010000004">
    <property type="protein sequence ID" value="MBB5032723.1"/>
    <property type="molecule type" value="Genomic_DNA"/>
</dbReference>
<gene>
    <name evidence="2" type="ORF">HNQ65_002305</name>
</gene>
<proteinExistence type="predicted"/>
<keyword evidence="1" id="KW-0472">Membrane</keyword>
<dbReference type="Proteomes" id="UP000590740">
    <property type="component" value="Unassembled WGS sequence"/>
</dbReference>
<evidence type="ECO:0000256" key="1">
    <source>
        <dbReference type="SAM" id="Phobius"/>
    </source>
</evidence>
<dbReference type="AlphaFoldDB" id="A0A7W7YAP5"/>
<keyword evidence="1" id="KW-1133">Transmembrane helix</keyword>